<feature type="transmembrane region" description="Helical" evidence="9">
    <location>
        <begin position="292"/>
        <end position="317"/>
    </location>
</feature>
<evidence type="ECO:0000256" key="9">
    <source>
        <dbReference type="SAM" id="Phobius"/>
    </source>
</evidence>
<evidence type="ECO:0000259" key="10">
    <source>
        <dbReference type="Pfam" id="PF00324"/>
    </source>
</evidence>
<dbReference type="PIRSF" id="PIRSF006060">
    <property type="entry name" value="AA_transporter"/>
    <property type="match status" value="1"/>
</dbReference>
<evidence type="ECO:0000256" key="7">
    <source>
        <dbReference type="ARBA" id="ARBA00022989"/>
    </source>
</evidence>
<comment type="subcellular location">
    <subcellularLocation>
        <location evidence="1">Cell membrane</location>
        <topology evidence="1">Multi-pass membrane protein</topology>
    </subcellularLocation>
</comment>
<dbReference type="AlphaFoldDB" id="A0A3Q8U1L2"/>
<dbReference type="GO" id="GO:0005886">
    <property type="term" value="C:plasma membrane"/>
    <property type="evidence" value="ECO:0007669"/>
    <property type="project" value="UniProtKB-SubCell"/>
</dbReference>
<comment type="similarity">
    <text evidence="2">Belongs to the amino acid-polyamine-organocation (APC) superfamily. Amino acid transporter (AAT) (TC 2.A.3.1) family.</text>
</comment>
<evidence type="ECO:0000256" key="5">
    <source>
        <dbReference type="ARBA" id="ARBA00022692"/>
    </source>
</evidence>
<keyword evidence="5 9" id="KW-0812">Transmembrane</keyword>
<dbReference type="PANTHER" id="PTHR43495:SF1">
    <property type="entry name" value="L-ASPARAGINE PERMEASE"/>
    <property type="match status" value="1"/>
</dbReference>
<name>A0A3Q8U1L2_9PSED</name>
<dbReference type="FunFam" id="1.20.1740.10:FF:000001">
    <property type="entry name" value="Amino acid permease"/>
    <property type="match status" value="1"/>
</dbReference>
<evidence type="ECO:0000256" key="4">
    <source>
        <dbReference type="ARBA" id="ARBA00022475"/>
    </source>
</evidence>
<evidence type="ECO:0000313" key="12">
    <source>
        <dbReference type="Proteomes" id="UP000268230"/>
    </source>
</evidence>
<feature type="transmembrane region" description="Helical" evidence="9">
    <location>
        <begin position="215"/>
        <end position="240"/>
    </location>
</feature>
<feature type="transmembrane region" description="Helical" evidence="9">
    <location>
        <begin position="425"/>
        <end position="443"/>
    </location>
</feature>
<sequence>MTNTKIKVKPDSDVDKKSWLESHEHGYAKNLKNRHVQMIALGGAIGTGLFLGAGSRLHTAGPGLAVAYLVCGLFAFLILRALGELIMHRPSSGSFVSYTREFMGEKVAYVAGWMYFLVWATTGVVDITAIAIYMKYWNMFSDVPQWFFALSALGLVTLLNMVGVKWFGEMEFWFAVIKVAAIGTFLAVGTFFFATGHEIAGHQPGLDLIFNNGGIFPNGVLPAIIIMQGVVFAYASIELVGTAAGETENPKKVLPKAINGVIWRIGLFYVGSVVLLVTVLPWTMYEANVSPFVTFFGALGVPGIGTVMNIVVLTAALSSLNSGLYATGRVLRSLAMGGSAPKSLAAMNSQGVPFKGIILTVAINAIGVLLNYLIPSQIFELMLNVAALGVLSTWGFIVLSQIYFRRAVKRGEVEAVEFKMPGAPYTSWLTLGFLLVVLVMIGFDYPNGTYTLLMIPVIAIALMWGWSRTAHVKNKKPEGRVVPEVTVLK</sequence>
<accession>A0A3Q8U1L2</accession>
<dbReference type="GO" id="GO:0006865">
    <property type="term" value="P:amino acid transport"/>
    <property type="evidence" value="ECO:0007669"/>
    <property type="project" value="UniProtKB-KW"/>
</dbReference>
<keyword evidence="8 9" id="KW-0472">Membrane</keyword>
<evidence type="ECO:0000256" key="3">
    <source>
        <dbReference type="ARBA" id="ARBA00022448"/>
    </source>
</evidence>
<evidence type="ECO:0000256" key="8">
    <source>
        <dbReference type="ARBA" id="ARBA00023136"/>
    </source>
</evidence>
<dbReference type="KEGG" id="pory:EJA05_17240"/>
<protein>
    <submittedName>
        <fullName evidence="11">Amino acid permease</fullName>
    </submittedName>
</protein>
<organism evidence="11 12">
    <name type="scientific">Pseudomonas entomophila</name>
    <dbReference type="NCBI Taxonomy" id="312306"/>
    <lineage>
        <taxon>Bacteria</taxon>
        <taxon>Pseudomonadati</taxon>
        <taxon>Pseudomonadota</taxon>
        <taxon>Gammaproteobacteria</taxon>
        <taxon>Pseudomonadales</taxon>
        <taxon>Pseudomonadaceae</taxon>
        <taxon>Pseudomonas</taxon>
    </lineage>
</organism>
<dbReference type="Pfam" id="PF00324">
    <property type="entry name" value="AA_permease"/>
    <property type="match status" value="1"/>
</dbReference>
<feature type="transmembrane region" description="Helical" evidence="9">
    <location>
        <begin position="36"/>
        <end position="53"/>
    </location>
</feature>
<reference evidence="11 12" key="1">
    <citation type="submission" date="2018-12" db="EMBL/GenBank/DDBJ databases">
        <authorList>
            <person name="Li S."/>
            <person name="Yang R."/>
            <person name="Chen G."/>
            <person name="Zou L."/>
            <person name="Zhang C."/>
            <person name="Chen Y."/>
            <person name="Liu Z."/>
            <person name="Li Y."/>
            <person name="Yan Y."/>
            <person name="Huang M."/>
            <person name="Chen T."/>
        </authorList>
    </citation>
    <scope>NUCLEOTIDE SEQUENCE [LARGE SCALE GENOMIC DNA]</scope>
    <source>
        <strain evidence="11 12">1257</strain>
    </source>
</reference>
<keyword evidence="7 9" id="KW-1133">Transmembrane helix</keyword>
<dbReference type="OrthoDB" id="5297508at2"/>
<keyword evidence="6" id="KW-0029">Amino-acid transport</keyword>
<proteinExistence type="inferred from homology"/>
<dbReference type="PROSITE" id="PS00218">
    <property type="entry name" value="AMINO_ACID_PERMEASE_1"/>
    <property type="match status" value="1"/>
</dbReference>
<feature type="transmembrane region" description="Helical" evidence="9">
    <location>
        <begin position="381"/>
        <end position="404"/>
    </location>
</feature>
<dbReference type="InterPro" id="IPR004840">
    <property type="entry name" value="Amino_acid_permease_CS"/>
</dbReference>
<feature type="domain" description="Amino acid permease/ SLC12A" evidence="10">
    <location>
        <begin position="35"/>
        <end position="477"/>
    </location>
</feature>
<dbReference type="Gene3D" id="1.20.1740.10">
    <property type="entry name" value="Amino acid/polyamine transporter I"/>
    <property type="match status" value="1"/>
</dbReference>
<gene>
    <name evidence="11" type="ORF">EJA05_17240</name>
</gene>
<dbReference type="Proteomes" id="UP000268230">
    <property type="component" value="Chromosome"/>
</dbReference>
<evidence type="ECO:0000313" key="11">
    <source>
        <dbReference type="EMBL" id="AZL69358.1"/>
    </source>
</evidence>
<dbReference type="InterPro" id="IPR004841">
    <property type="entry name" value="AA-permease/SLC12A_dom"/>
</dbReference>
<evidence type="ECO:0000256" key="1">
    <source>
        <dbReference type="ARBA" id="ARBA00004651"/>
    </source>
</evidence>
<feature type="transmembrane region" description="Helical" evidence="9">
    <location>
        <begin position="261"/>
        <end position="280"/>
    </location>
</feature>
<keyword evidence="4" id="KW-1003">Cell membrane</keyword>
<dbReference type="GO" id="GO:0055085">
    <property type="term" value="P:transmembrane transport"/>
    <property type="evidence" value="ECO:0007669"/>
    <property type="project" value="InterPro"/>
</dbReference>
<feature type="transmembrane region" description="Helical" evidence="9">
    <location>
        <begin position="65"/>
        <end position="86"/>
    </location>
</feature>
<feature type="transmembrane region" description="Helical" evidence="9">
    <location>
        <begin position="175"/>
        <end position="195"/>
    </location>
</feature>
<feature type="transmembrane region" description="Helical" evidence="9">
    <location>
        <begin position="357"/>
        <end position="375"/>
    </location>
</feature>
<dbReference type="EMBL" id="CP034338">
    <property type="protein sequence ID" value="AZL69358.1"/>
    <property type="molecule type" value="Genomic_DNA"/>
</dbReference>
<keyword evidence="3" id="KW-0813">Transport</keyword>
<dbReference type="PANTHER" id="PTHR43495">
    <property type="entry name" value="GABA PERMEASE"/>
    <property type="match status" value="1"/>
</dbReference>
<feature type="transmembrane region" description="Helical" evidence="9">
    <location>
        <begin position="146"/>
        <end position="168"/>
    </location>
</feature>
<evidence type="ECO:0000256" key="6">
    <source>
        <dbReference type="ARBA" id="ARBA00022970"/>
    </source>
</evidence>
<feature type="transmembrane region" description="Helical" evidence="9">
    <location>
        <begin position="449"/>
        <end position="466"/>
    </location>
</feature>
<feature type="transmembrane region" description="Helical" evidence="9">
    <location>
        <begin position="107"/>
        <end position="134"/>
    </location>
</feature>
<evidence type="ECO:0000256" key="2">
    <source>
        <dbReference type="ARBA" id="ARBA00008583"/>
    </source>
</evidence>